<evidence type="ECO:0000313" key="1">
    <source>
        <dbReference type="EMBL" id="AAF11031.1"/>
    </source>
</evidence>
<dbReference type="KEGG" id="dra:DR_1462"/>
<dbReference type="eggNOG" id="COG2911">
    <property type="taxonomic scope" value="Bacteria"/>
</dbReference>
<dbReference type="STRING" id="243230.DR_1462"/>
<dbReference type="RefSeq" id="WP_010888101.1">
    <property type="nucleotide sequence ID" value="NC_001263.1"/>
</dbReference>
<accession>Q9RUC7</accession>
<keyword evidence="2" id="KW-1185">Reference proteome</keyword>
<dbReference type="EMBL" id="AE000513">
    <property type="protein sequence ID" value="AAF11031.1"/>
    <property type="molecule type" value="Genomic_DNA"/>
</dbReference>
<organism evidence="1 2">
    <name type="scientific">Deinococcus radiodurans (strain ATCC 13939 / DSM 20539 / JCM 16871 / CCUG 27074 / LMG 4051 / NBRC 15346 / NCIMB 9279 / VKM B-1422 / R1)</name>
    <dbReference type="NCBI Taxonomy" id="243230"/>
    <lineage>
        <taxon>Bacteria</taxon>
        <taxon>Thermotogati</taxon>
        <taxon>Deinococcota</taxon>
        <taxon>Deinococci</taxon>
        <taxon>Deinococcales</taxon>
        <taxon>Deinococcaceae</taxon>
        <taxon>Deinococcus</taxon>
    </lineage>
</organism>
<evidence type="ECO:0008006" key="3">
    <source>
        <dbReference type="Google" id="ProtNLM"/>
    </source>
</evidence>
<dbReference type="InParanoid" id="Q9RUC7"/>
<dbReference type="HOGENOM" id="CLU_251721_0_0_0"/>
<reference evidence="1 2" key="1">
    <citation type="journal article" date="1999" name="Science">
        <title>Genome sequence of the radioresistant bacterium Deinococcus radiodurans R1.</title>
        <authorList>
            <person name="White O."/>
            <person name="Eisen J.A."/>
            <person name="Heidelberg J.F."/>
            <person name="Hickey E.K."/>
            <person name="Peterson J.D."/>
            <person name="Dodson R.J."/>
            <person name="Haft D.H."/>
            <person name="Gwinn M.L."/>
            <person name="Nelson W.C."/>
            <person name="Richardson D.L."/>
            <person name="Moffat K.S."/>
            <person name="Qin H."/>
            <person name="Jiang L."/>
            <person name="Pamphile W."/>
            <person name="Crosby M."/>
            <person name="Shen M."/>
            <person name="Vamathevan J.J."/>
            <person name="Lam P."/>
            <person name="McDonald L."/>
            <person name="Utterback T."/>
            <person name="Zalewski C."/>
            <person name="Makarova K.S."/>
            <person name="Aravind L."/>
            <person name="Daly M.J."/>
            <person name="Minton K.W."/>
            <person name="Fleischmann R.D."/>
            <person name="Ketchum K.A."/>
            <person name="Nelson K.E."/>
            <person name="Salzberg S."/>
            <person name="Smith H.O."/>
            <person name="Venter J.C."/>
            <person name="Fraser C.M."/>
        </authorList>
    </citation>
    <scope>NUCLEOTIDE SEQUENCE [LARGE SCALE GENOMIC DNA]</scope>
    <source>
        <strain evidence="2">ATCC 13939 / DSM 20539 / JCM 16871 / LMG 4051 / NBRC 15346 / NCIMB 9279 / R1 / VKM B-1422</strain>
    </source>
</reference>
<evidence type="ECO:0000313" key="2">
    <source>
        <dbReference type="Proteomes" id="UP000002524"/>
    </source>
</evidence>
<dbReference type="Proteomes" id="UP000002524">
    <property type="component" value="Chromosome 1"/>
</dbReference>
<dbReference type="PaxDb" id="243230-DR_1462"/>
<dbReference type="PIR" id="G75393">
    <property type="entry name" value="G75393"/>
</dbReference>
<dbReference type="OrthoDB" id="50957at2"/>
<dbReference type="EnsemblBacteria" id="AAF11031">
    <property type="protein sequence ID" value="AAF11031"/>
    <property type="gene ID" value="DR_1462"/>
</dbReference>
<protein>
    <recommendedName>
        <fullName evidence="3">Translocation/assembly module TamB</fullName>
    </recommendedName>
</protein>
<sequence>MLGGGLLLGAVAYAPQLFGGQVLSRYGKDLGISAGNVSGPLWSPKLSQVAFDQPGVHVTAGEASAHVAGVDWNNRTVRVDVTVADAAVALRLKDLVETEKRQSPGNGWKVVLGSVDVQRSRLTVDGTGLNVPAARLNLHPGPDKTVAFDGQTPDGKLSGQLKVAERGAANVYAVTFDADARILRHYWGGVRAGRLQGRYVFGEGPVHGDVKLTGGLLRVPQASFVTVREVTGRALHRGENITLNLAGQAWDGPVSARGGVDLAAKHWTVAVGADPTVGGLARSLHTTGQGDLKLRVTAGGWSTVRVKGYAKAGDGAAGATLAGVPLRRVRAEYSFLNHEGHKTPQTNDLAFSGLTQLGGQQQVRGQWAFGRAGTAAWTGDFGGKPLDLTARINAVNAVTLGGTALGGAAHGRYEFHGGNLSAVINPDFGGARARVTLSGHANDLRAEVAEGRLGPLGLTGTARLSSAGLRADLQTGGASTSSGQQAPVGRLTLDLDPKFRGRWQARDVGASGAALSGQGTLDLTAGDLAGQLTARVTGVDEPLSGPVRLNYRRQRGTFQSGEQRLTWAGKTFGLRARDLGVLGGVRVGGDVQATLPGAGQELRATGQLTVRGQGYDLAAVLRGQTASLRGTAGGVTVLADSDLRAPYRTAARLSGSDVSGVFSLVTGSENESPGVRFSLRTQGDTASGVLRGQSWDAAGRVNLAALRPLLPGVNLGGTLDLNLRGLGGGARVAARVNGVDVAGTLARQPGTQAGGVLNADLTAGLPLNGEPLTARLTGRVYPEVGVGGTVHYLGQTLQAAVSGPYSHLGASLRGRTGPLSFSGLTLPAQTAQLSGTLTPRLQVGGRWGDLAATYDGATGLLQVRGQQALTAFGRSGQVQGRATWGLQRPAAGDPGKQTFRGAVEASGSLDRYAVTVSGPWQRLNVLLSDPAGLRARGTASLPAGHYNLDVSGPLTLPGQSTLIVGGNVQGTGARPRGVLTLTDGRGGRGRLRLNGFDDLDLEARELLLAGQRLSGALHSRGGALSGQLRAGALSLSAQGGRVLVRGEFGGQRVRATGRLTLPATLSDLHLTSDGPYFTARASGGAGHLRGVLTLHRQQFGAGAARLVVPAQSFPLSASLTGGRAQAGGLRYQGGRWAGALDAGYTLWAGDLRQPGRVRLVGEGDVLAALPSGPLRGRVGLLPAFGGEVSTPLAPWLAALPPDLRAVIRPGELVARVTADGATVRLHQTLYQNEPLNLSAQANWRGGLRASGLLTRRGLRLPVTYDPAGLRVRGARLDARLLSPVLSGAAGEVGLDLTVPGGTGPGAALDWARATGQARLNVRAQGQAVTGLLALRGGELDGALKAGPLHLTATRGRVRATGDLAGHHLEAAGRLRLPGDLSGLRLNVSGPYLSAAATGDLRALRGTLRLRPQTLGGGPPAWSFRLRASRCGCARPPRASRQAA</sequence>
<gene>
    <name evidence="1" type="ordered locus">DR_1462</name>
</gene>
<proteinExistence type="predicted"/>
<dbReference type="PATRIC" id="fig|243230.17.peg.1662"/>
<name>Q9RUC7_DEIRA</name>